<keyword evidence="2" id="KW-0808">Transferase</keyword>
<dbReference type="OrthoDB" id="9796281at2"/>
<protein>
    <submittedName>
        <fullName evidence="2">Nucleotidyl transferase AbiEii/AbiGii toxin family protein</fullName>
    </submittedName>
</protein>
<dbReference type="Pfam" id="PF08843">
    <property type="entry name" value="AbiEii"/>
    <property type="match status" value="2"/>
</dbReference>
<comment type="caution">
    <text evidence="2">The sequence shown here is derived from an EMBL/GenBank/DDBJ whole genome shotgun (WGS) entry which is preliminary data.</text>
</comment>
<keyword evidence="3" id="KW-1185">Reference proteome</keyword>
<sequence>MLRKETVSEATLELLKTLMKDPLLEDFFLVGGTALALQIGHRISIDIDLFSQKSFDAEQLLMEIETKYPFQLNFQSRNTLKGSIDGVQVDLITHNYPLVRELMLEEGVRMASPEDIAAMKLNSISGNGTRLKDFIDVAYLSSSMSLSTMVDAFCEKYGNRNPAMLIKALDYHKDIDFHDPIQMMGSSYNWKSIEKRLGQMTMYPQRVFDPMEAKSIHKQQDASEWIQRSKGEDNNRGLGM</sequence>
<name>A0A4U1C8G9_9SPHI</name>
<feature type="region of interest" description="Disordered" evidence="1">
    <location>
        <begin position="219"/>
        <end position="240"/>
    </location>
</feature>
<accession>A0A4U1C8G9</accession>
<dbReference type="AlphaFoldDB" id="A0A4U1C8G9"/>
<organism evidence="2 3">
    <name type="scientific">Pedobacter cryotolerans</name>
    <dbReference type="NCBI Taxonomy" id="2571270"/>
    <lineage>
        <taxon>Bacteria</taxon>
        <taxon>Pseudomonadati</taxon>
        <taxon>Bacteroidota</taxon>
        <taxon>Sphingobacteriia</taxon>
        <taxon>Sphingobacteriales</taxon>
        <taxon>Sphingobacteriaceae</taxon>
        <taxon>Pedobacter</taxon>
    </lineage>
</organism>
<reference evidence="2 3" key="1">
    <citation type="submission" date="2019-04" db="EMBL/GenBank/DDBJ databases">
        <title>Pedobacter sp. AR-2-6 sp. nov., isolated from Arctic soil.</title>
        <authorList>
            <person name="Dahal R.H."/>
            <person name="Kim D.-U."/>
        </authorList>
    </citation>
    <scope>NUCLEOTIDE SEQUENCE [LARGE SCALE GENOMIC DNA]</scope>
    <source>
        <strain evidence="2 3">AR-2-6</strain>
    </source>
</reference>
<dbReference type="EMBL" id="SWBO01000003">
    <property type="protein sequence ID" value="TKC01861.1"/>
    <property type="molecule type" value="Genomic_DNA"/>
</dbReference>
<dbReference type="GO" id="GO:0016740">
    <property type="term" value="F:transferase activity"/>
    <property type="evidence" value="ECO:0007669"/>
    <property type="project" value="UniProtKB-KW"/>
</dbReference>
<dbReference type="Proteomes" id="UP000310477">
    <property type="component" value="Unassembled WGS sequence"/>
</dbReference>
<dbReference type="InterPro" id="IPR014942">
    <property type="entry name" value="AbiEii"/>
</dbReference>
<gene>
    <name evidence="2" type="ORF">FA045_06340</name>
</gene>
<proteinExistence type="predicted"/>
<evidence type="ECO:0000313" key="3">
    <source>
        <dbReference type="Proteomes" id="UP000310477"/>
    </source>
</evidence>
<dbReference type="RefSeq" id="WP_136875639.1">
    <property type="nucleotide sequence ID" value="NZ_SWBO01000003.1"/>
</dbReference>
<evidence type="ECO:0000256" key="1">
    <source>
        <dbReference type="SAM" id="MobiDB-lite"/>
    </source>
</evidence>
<evidence type="ECO:0000313" key="2">
    <source>
        <dbReference type="EMBL" id="TKC01861.1"/>
    </source>
</evidence>